<comment type="similarity">
    <text evidence="1">Belongs to the pseudouridine synthase RluA family.</text>
</comment>
<reference evidence="17 18" key="1">
    <citation type="journal article" date="2018" name="Environ. Microbiol.">
        <title>Genomes of ubiquitous marine and hypersaline Hydrogenovibrio, Thiomicrorhabdus and Thiomicrospira spp. encode a diversity of mechanisms to sustain chemolithoautotrophy in heterogeneous environments.</title>
        <authorList>
            <person name="Scott K.M."/>
            <person name="Williams J."/>
            <person name="Porter C.M.B."/>
            <person name="Russel S."/>
            <person name="Harmer T.L."/>
            <person name="Paul J.H."/>
            <person name="Antonen K.M."/>
            <person name="Bridges M.K."/>
            <person name="Camper G.J."/>
            <person name="Campla C.K."/>
            <person name="Casella L.G."/>
            <person name="Chase E."/>
            <person name="Conrad J.W."/>
            <person name="Cruz M.C."/>
            <person name="Dunlap D.S."/>
            <person name="Duran L."/>
            <person name="Fahsbender E.M."/>
            <person name="Goldsmith D.B."/>
            <person name="Keeley R.F."/>
            <person name="Kondoff M.R."/>
            <person name="Kussy B.I."/>
            <person name="Lane M.K."/>
            <person name="Lawler S."/>
            <person name="Leigh B.A."/>
            <person name="Lewis C."/>
            <person name="Lostal L.M."/>
            <person name="Marking D."/>
            <person name="Mancera P.A."/>
            <person name="McClenthan E.C."/>
            <person name="McIntyre E.A."/>
            <person name="Mine J.A."/>
            <person name="Modi S."/>
            <person name="Moore B.D."/>
            <person name="Morgan W.A."/>
            <person name="Nelson K.M."/>
            <person name="Nguyen K.N."/>
            <person name="Ogburn N."/>
            <person name="Parrino D.G."/>
            <person name="Pedapudi A.D."/>
            <person name="Pelham R.P."/>
            <person name="Preece A.M."/>
            <person name="Rampersad E.A."/>
            <person name="Richardson J.C."/>
            <person name="Rodgers C.M."/>
            <person name="Schaffer B.L."/>
            <person name="Sheridan N.E."/>
            <person name="Solone M.R."/>
            <person name="Staley Z.R."/>
            <person name="Tabuchi M."/>
            <person name="Waide R.J."/>
            <person name="Wanjugi P.W."/>
            <person name="Young S."/>
            <person name="Clum A."/>
            <person name="Daum C."/>
            <person name="Huntemann M."/>
            <person name="Ivanova N."/>
            <person name="Kyrpides N."/>
            <person name="Mikhailova N."/>
            <person name="Palaniappan K."/>
            <person name="Pillay M."/>
            <person name="Reddy T.B.K."/>
            <person name="Shapiro N."/>
            <person name="Stamatis D."/>
            <person name="Varghese N."/>
            <person name="Woyke T."/>
            <person name="Boden R."/>
            <person name="Freyermuth S.K."/>
            <person name="Kerfeld C.A."/>
        </authorList>
    </citation>
    <scope>NUCLEOTIDE SEQUENCE [LARGE SCALE GENOMIC DNA]</scope>
    <source>
        <strain evidence="17 18">JR-2</strain>
    </source>
</reference>
<evidence type="ECO:0000313" key="18">
    <source>
        <dbReference type="Proteomes" id="UP000285478"/>
    </source>
</evidence>
<evidence type="ECO:0000256" key="6">
    <source>
        <dbReference type="ARBA" id="ARBA00036916"/>
    </source>
</evidence>
<dbReference type="InterPro" id="IPR006224">
    <property type="entry name" value="PsdUridine_synth_RluA-like_CS"/>
</dbReference>
<keyword evidence="4" id="KW-0413">Isomerase</keyword>
<proteinExistence type="inferred from homology"/>
<dbReference type="RefSeq" id="WP_128384533.1">
    <property type="nucleotide sequence ID" value="NZ_CP035033.1"/>
</dbReference>
<dbReference type="EMBL" id="CP035033">
    <property type="protein sequence ID" value="QAB14885.1"/>
    <property type="molecule type" value="Genomic_DNA"/>
</dbReference>
<protein>
    <recommendedName>
        <fullName evidence="10">Dual-specificity RNA pseudouridine synthase RluA</fullName>
        <ecNumber evidence="8">5.4.99.28</ecNumber>
        <ecNumber evidence="9">5.4.99.29</ecNumber>
    </recommendedName>
    <alternativeName>
        <fullName evidence="11">23S rRNA pseudouridine(746) synthase</fullName>
    </alternativeName>
    <alternativeName>
        <fullName evidence="14">Ribosomal large subunit pseudouridine synthase A</fullName>
    </alternativeName>
    <alternativeName>
        <fullName evidence="13">rRNA pseudouridylate synthase A</fullName>
    </alternativeName>
    <alternativeName>
        <fullName evidence="15">rRNA-uridine isomerase A</fullName>
    </alternativeName>
    <alternativeName>
        <fullName evidence="12">tRNA pseudouridine(32) synthase</fullName>
    </alternativeName>
</protein>
<evidence type="ECO:0000256" key="1">
    <source>
        <dbReference type="ARBA" id="ARBA00010876"/>
    </source>
</evidence>
<dbReference type="Proteomes" id="UP000285478">
    <property type="component" value="Chromosome"/>
</dbReference>
<dbReference type="PANTHER" id="PTHR21600">
    <property type="entry name" value="MITOCHONDRIAL RNA PSEUDOURIDINE SYNTHASE"/>
    <property type="match status" value="1"/>
</dbReference>
<dbReference type="SUPFAM" id="SSF55120">
    <property type="entry name" value="Pseudouridine synthase"/>
    <property type="match status" value="1"/>
</dbReference>
<dbReference type="InterPro" id="IPR006145">
    <property type="entry name" value="PsdUridine_synth_RsuA/RluA"/>
</dbReference>
<evidence type="ECO:0000313" key="17">
    <source>
        <dbReference type="EMBL" id="QAB14885.1"/>
    </source>
</evidence>
<dbReference type="GO" id="GO:0000455">
    <property type="term" value="P:enzyme-directed rRNA pseudouridine synthesis"/>
    <property type="evidence" value="ECO:0007669"/>
    <property type="project" value="TreeGrafter"/>
</dbReference>
<comment type="catalytic activity">
    <reaction evidence="6">
        <text>uridine(746) in 23S rRNA = pseudouridine(746) in 23S rRNA</text>
        <dbReference type="Rhea" id="RHEA:42548"/>
        <dbReference type="Rhea" id="RHEA-COMP:10109"/>
        <dbReference type="Rhea" id="RHEA-COMP:10110"/>
        <dbReference type="ChEBI" id="CHEBI:65314"/>
        <dbReference type="ChEBI" id="CHEBI:65315"/>
        <dbReference type="EC" id="5.4.99.29"/>
    </reaction>
</comment>
<evidence type="ECO:0000256" key="9">
    <source>
        <dbReference type="ARBA" id="ARBA00038945"/>
    </source>
</evidence>
<comment type="catalytic activity">
    <reaction evidence="5">
        <text>uridine(32) in tRNA = pseudouridine(32) in tRNA</text>
        <dbReference type="Rhea" id="RHEA:42544"/>
        <dbReference type="Rhea" id="RHEA-COMP:10107"/>
        <dbReference type="Rhea" id="RHEA-COMP:10108"/>
        <dbReference type="ChEBI" id="CHEBI:65314"/>
        <dbReference type="ChEBI" id="CHEBI:65315"/>
        <dbReference type="EC" id="5.4.99.28"/>
    </reaction>
</comment>
<organism evidence="17 18">
    <name type="scientific">Hydrogenovibrio thermophilus</name>
    <dbReference type="NCBI Taxonomy" id="265883"/>
    <lineage>
        <taxon>Bacteria</taxon>
        <taxon>Pseudomonadati</taxon>
        <taxon>Pseudomonadota</taxon>
        <taxon>Gammaproteobacteria</taxon>
        <taxon>Thiotrichales</taxon>
        <taxon>Piscirickettsiaceae</taxon>
        <taxon>Hydrogenovibrio</taxon>
    </lineage>
</organism>
<comment type="function">
    <text evidence="7">Dual specificity enzyme that catalyzes the synthesis of pseudouridine from uracil-746 in 23S ribosomal RNA and from uracil-32 in the anticodon stem and loop of transfer RNAs.</text>
</comment>
<dbReference type="GO" id="GO:0003723">
    <property type="term" value="F:RNA binding"/>
    <property type="evidence" value="ECO:0007669"/>
    <property type="project" value="InterPro"/>
</dbReference>
<keyword evidence="2" id="KW-0698">rRNA processing</keyword>
<dbReference type="InterPro" id="IPR050188">
    <property type="entry name" value="RluA_PseudoU_synthase"/>
</dbReference>
<dbReference type="GO" id="GO:0008033">
    <property type="term" value="P:tRNA processing"/>
    <property type="evidence" value="ECO:0007669"/>
    <property type="project" value="UniProtKB-KW"/>
</dbReference>
<dbReference type="Gene3D" id="3.30.2350.10">
    <property type="entry name" value="Pseudouridine synthase"/>
    <property type="match status" value="1"/>
</dbReference>
<name>A0A410H1V9_9GAMM</name>
<dbReference type="GO" id="GO:0160142">
    <property type="term" value="F:23S rRNA pseudouridine(746) synthase activity"/>
    <property type="evidence" value="ECO:0007669"/>
    <property type="project" value="UniProtKB-EC"/>
</dbReference>
<dbReference type="AlphaFoldDB" id="A0A410H1V9"/>
<dbReference type="CDD" id="cd02869">
    <property type="entry name" value="PseudoU_synth_RluA_like"/>
    <property type="match status" value="1"/>
</dbReference>
<evidence type="ECO:0000256" key="3">
    <source>
        <dbReference type="ARBA" id="ARBA00022694"/>
    </source>
</evidence>
<evidence type="ECO:0000256" key="11">
    <source>
        <dbReference type="ARBA" id="ARBA00041266"/>
    </source>
</evidence>
<evidence type="ECO:0000256" key="10">
    <source>
        <dbReference type="ARBA" id="ARBA00039988"/>
    </source>
</evidence>
<dbReference type="GO" id="GO:0160151">
    <property type="term" value="F:tRNA pseudouridine(32) synthase activity"/>
    <property type="evidence" value="ECO:0007669"/>
    <property type="project" value="UniProtKB-EC"/>
</dbReference>
<evidence type="ECO:0000256" key="4">
    <source>
        <dbReference type="ARBA" id="ARBA00023235"/>
    </source>
</evidence>
<evidence type="ECO:0000259" key="16">
    <source>
        <dbReference type="Pfam" id="PF00849"/>
    </source>
</evidence>
<keyword evidence="3" id="KW-0819">tRNA processing</keyword>
<feature type="domain" description="Pseudouridine synthase RsuA/RluA-like" evidence="16">
    <location>
        <begin position="26"/>
        <end position="170"/>
    </location>
</feature>
<dbReference type="KEGG" id="htr:EPV75_03940"/>
<evidence type="ECO:0000256" key="13">
    <source>
        <dbReference type="ARBA" id="ARBA00042844"/>
    </source>
</evidence>
<evidence type="ECO:0000256" key="12">
    <source>
        <dbReference type="ARBA" id="ARBA00042372"/>
    </source>
</evidence>
<dbReference type="Pfam" id="PF00849">
    <property type="entry name" value="PseudoU_synth_2"/>
    <property type="match status" value="1"/>
</dbReference>
<dbReference type="PROSITE" id="PS01129">
    <property type="entry name" value="PSI_RLU"/>
    <property type="match status" value="1"/>
</dbReference>
<evidence type="ECO:0000256" key="5">
    <source>
        <dbReference type="ARBA" id="ARBA00036184"/>
    </source>
</evidence>
<dbReference type="PANTHER" id="PTHR21600:SF91">
    <property type="entry name" value="DUAL-SPECIFICITY RNA PSEUDOURIDINE SYNTHASE RLUA"/>
    <property type="match status" value="1"/>
</dbReference>
<accession>A0A410H1V9</accession>
<dbReference type="InterPro" id="IPR020103">
    <property type="entry name" value="PsdUridine_synth_cat_dom_sf"/>
</dbReference>
<evidence type="ECO:0000256" key="15">
    <source>
        <dbReference type="ARBA" id="ARBA00043143"/>
    </source>
</evidence>
<evidence type="ECO:0000256" key="14">
    <source>
        <dbReference type="ARBA" id="ARBA00042883"/>
    </source>
</evidence>
<dbReference type="EC" id="5.4.99.29" evidence="9"/>
<keyword evidence="18" id="KW-1185">Reference proteome</keyword>
<evidence type="ECO:0000256" key="2">
    <source>
        <dbReference type="ARBA" id="ARBA00022552"/>
    </source>
</evidence>
<gene>
    <name evidence="17" type="ORF">EPV75_03940</name>
</gene>
<evidence type="ECO:0000256" key="8">
    <source>
        <dbReference type="ARBA" id="ARBA00038944"/>
    </source>
</evidence>
<sequence length="228" mass="25856">MTTAYRTDIPHIPFDPAWVIYEDDALLVVNKPSGLLSVPGRNVHPDHNLLAQVHTHCTSALIVHRLDMDTSGLMVLAKNKAAHRHLSIQFQDRLTEKRYQAICYGHPSQPEGRIRLPMRCDWEKRPLQIIDFRQGKAATTLWQAEHLGNGLSLMQLTPITGRSHQLRLHMKMLGHPILGDNLYADTHSLKMSQRLLLHACFLSFTHPTGGQKLAFEHLEELTSFITGT</sequence>
<dbReference type="EC" id="5.4.99.28" evidence="8"/>
<evidence type="ECO:0000256" key="7">
    <source>
        <dbReference type="ARBA" id="ARBA00037305"/>
    </source>
</evidence>